<keyword evidence="2" id="KW-0408">Iron</keyword>
<feature type="domain" description="4Fe-4S ferredoxin-type" evidence="5">
    <location>
        <begin position="199"/>
        <end position="228"/>
    </location>
</feature>
<dbReference type="GO" id="GO:0046872">
    <property type="term" value="F:metal ion binding"/>
    <property type="evidence" value="ECO:0007669"/>
    <property type="project" value="UniProtKB-KW"/>
</dbReference>
<dbReference type="SUPFAM" id="SSF54862">
    <property type="entry name" value="4Fe-4S ferredoxins"/>
    <property type="match status" value="1"/>
</dbReference>
<dbReference type="InterPro" id="IPR029039">
    <property type="entry name" value="Flavoprotein-like_sf"/>
</dbReference>
<dbReference type="PROSITE" id="PS50902">
    <property type="entry name" value="FLAVODOXIN_LIKE"/>
    <property type="match status" value="1"/>
</dbReference>
<dbReference type="AlphaFoldDB" id="A0A9D2RWL0"/>
<sequence>MNYTSMIFSPTGGTEKVAAALTATWGIASLVVDLTNAKTDFSNIVFQPEDVTVIAVPSYGGRVPKLAAERIQKVHGNGSKAVLVCVYGNREYEDTLAELEDLAKEAGFQVTAAVAGIAEHSIVRRFAAGRPDAEDQRILAGFGQTIQERLKRGEKSGIIPGSRPYKQTGSGMIPQTGTACVQCGLCAAQCPAGAIDSTDAGKINAEKCISCMRCVKICPQQAKALDPAGLTKVAAMLEKVCSDRKTCELY</sequence>
<evidence type="ECO:0000259" key="5">
    <source>
        <dbReference type="PROSITE" id="PS51379"/>
    </source>
</evidence>
<dbReference type="GO" id="GO:0051536">
    <property type="term" value="F:iron-sulfur cluster binding"/>
    <property type="evidence" value="ECO:0007669"/>
    <property type="project" value="UniProtKB-KW"/>
</dbReference>
<organism evidence="6 7">
    <name type="scientific">Candidatus Blautia faecavium</name>
    <dbReference type="NCBI Taxonomy" id="2838487"/>
    <lineage>
        <taxon>Bacteria</taxon>
        <taxon>Bacillati</taxon>
        <taxon>Bacillota</taxon>
        <taxon>Clostridia</taxon>
        <taxon>Lachnospirales</taxon>
        <taxon>Lachnospiraceae</taxon>
        <taxon>Blautia</taxon>
    </lineage>
</organism>
<dbReference type="SUPFAM" id="SSF52218">
    <property type="entry name" value="Flavoproteins"/>
    <property type="match status" value="1"/>
</dbReference>
<reference evidence="6" key="2">
    <citation type="submission" date="2021-04" db="EMBL/GenBank/DDBJ databases">
        <authorList>
            <person name="Gilroy R."/>
        </authorList>
    </citation>
    <scope>NUCLEOTIDE SEQUENCE</scope>
    <source>
        <strain evidence="6">ChiSjej1B19-5720</strain>
    </source>
</reference>
<evidence type="ECO:0000256" key="3">
    <source>
        <dbReference type="ARBA" id="ARBA00023014"/>
    </source>
</evidence>
<dbReference type="PANTHER" id="PTHR43122:SF1">
    <property type="entry name" value="IRON-SULFUR-BINDING PROTEIN"/>
    <property type="match status" value="1"/>
</dbReference>
<dbReference type="PROSITE" id="PS00198">
    <property type="entry name" value="4FE4S_FER_1"/>
    <property type="match status" value="1"/>
</dbReference>
<dbReference type="InterPro" id="IPR017900">
    <property type="entry name" value="4Fe4S_Fe_S_CS"/>
</dbReference>
<dbReference type="Gene3D" id="3.40.50.360">
    <property type="match status" value="1"/>
</dbReference>
<dbReference type="GO" id="GO:0016651">
    <property type="term" value="F:oxidoreductase activity, acting on NAD(P)H"/>
    <property type="evidence" value="ECO:0007669"/>
    <property type="project" value="UniProtKB-ARBA"/>
</dbReference>
<evidence type="ECO:0000313" key="7">
    <source>
        <dbReference type="Proteomes" id="UP000823842"/>
    </source>
</evidence>
<dbReference type="Proteomes" id="UP000823842">
    <property type="component" value="Unassembled WGS sequence"/>
</dbReference>
<accession>A0A9D2RWL0</accession>
<reference evidence="6" key="1">
    <citation type="journal article" date="2021" name="PeerJ">
        <title>Extensive microbial diversity within the chicken gut microbiome revealed by metagenomics and culture.</title>
        <authorList>
            <person name="Gilroy R."/>
            <person name="Ravi A."/>
            <person name="Getino M."/>
            <person name="Pursley I."/>
            <person name="Horton D.L."/>
            <person name="Alikhan N.F."/>
            <person name="Baker D."/>
            <person name="Gharbi K."/>
            <person name="Hall N."/>
            <person name="Watson M."/>
            <person name="Adriaenssens E.M."/>
            <person name="Foster-Nyarko E."/>
            <person name="Jarju S."/>
            <person name="Secka A."/>
            <person name="Antonio M."/>
            <person name="Oren A."/>
            <person name="Chaudhuri R.R."/>
            <person name="La Ragione R."/>
            <person name="Hildebrand F."/>
            <person name="Pallen M.J."/>
        </authorList>
    </citation>
    <scope>NUCLEOTIDE SEQUENCE</scope>
    <source>
        <strain evidence="6">ChiSjej1B19-5720</strain>
    </source>
</reference>
<protein>
    <submittedName>
        <fullName evidence="6">4Fe-4S binding protein</fullName>
    </submittedName>
</protein>
<gene>
    <name evidence="6" type="ORF">IAA06_03880</name>
</gene>
<evidence type="ECO:0000313" key="6">
    <source>
        <dbReference type="EMBL" id="HJB27915.1"/>
    </source>
</evidence>
<evidence type="ECO:0000256" key="1">
    <source>
        <dbReference type="ARBA" id="ARBA00022723"/>
    </source>
</evidence>
<proteinExistence type="predicted"/>
<comment type="caution">
    <text evidence="6">The sequence shown here is derived from an EMBL/GenBank/DDBJ whole genome shotgun (WGS) entry which is preliminary data.</text>
</comment>
<feature type="domain" description="4Fe-4S ferredoxin-type" evidence="5">
    <location>
        <begin position="171"/>
        <end position="196"/>
    </location>
</feature>
<keyword evidence="1" id="KW-0479">Metal-binding</keyword>
<evidence type="ECO:0000256" key="2">
    <source>
        <dbReference type="ARBA" id="ARBA00023004"/>
    </source>
</evidence>
<evidence type="ECO:0000259" key="4">
    <source>
        <dbReference type="PROSITE" id="PS50902"/>
    </source>
</evidence>
<feature type="domain" description="Flavodoxin-like" evidence="4">
    <location>
        <begin position="3"/>
        <end position="147"/>
    </location>
</feature>
<name>A0A9D2RWL0_9FIRM</name>
<dbReference type="GO" id="GO:0010181">
    <property type="term" value="F:FMN binding"/>
    <property type="evidence" value="ECO:0007669"/>
    <property type="project" value="InterPro"/>
</dbReference>
<dbReference type="Gene3D" id="3.30.70.20">
    <property type="match status" value="1"/>
</dbReference>
<keyword evidence="3" id="KW-0411">Iron-sulfur</keyword>
<dbReference type="InterPro" id="IPR008254">
    <property type="entry name" value="Flavodoxin/NO_synth"/>
</dbReference>
<dbReference type="InterPro" id="IPR017896">
    <property type="entry name" value="4Fe4S_Fe-S-bd"/>
</dbReference>
<dbReference type="Pfam" id="PF13187">
    <property type="entry name" value="Fer4_9"/>
    <property type="match status" value="1"/>
</dbReference>
<dbReference type="EMBL" id="DWYZ01000079">
    <property type="protein sequence ID" value="HJB27915.1"/>
    <property type="molecule type" value="Genomic_DNA"/>
</dbReference>
<dbReference type="PANTHER" id="PTHR43122">
    <property type="entry name" value="FERREDOXIN SUBUNIT OF PYRUVATE:FLAVODOXIN OXIDOREDUCTASE-RELATED"/>
    <property type="match status" value="1"/>
</dbReference>
<dbReference type="PROSITE" id="PS51379">
    <property type="entry name" value="4FE4S_FER_2"/>
    <property type="match status" value="2"/>
</dbReference>